<dbReference type="GeneID" id="28756900"/>
<dbReference type="PANTHER" id="PTHR33281:SF19">
    <property type="entry name" value="VOLTAGE-DEPENDENT ANION CHANNEL-FORMING PROTEIN YNEE"/>
    <property type="match status" value="1"/>
</dbReference>
<evidence type="ECO:0000256" key="3">
    <source>
        <dbReference type="ARBA" id="ARBA00022475"/>
    </source>
</evidence>
<dbReference type="Proteomes" id="UP000077069">
    <property type="component" value="Unassembled WGS sequence"/>
</dbReference>
<dbReference type="Pfam" id="PF25539">
    <property type="entry name" value="Bestrophin_2"/>
    <property type="match status" value="1"/>
</dbReference>
<evidence type="ECO:0000256" key="4">
    <source>
        <dbReference type="ARBA" id="ARBA00022692"/>
    </source>
</evidence>
<name>A0A177CWE5_9PLEO</name>
<dbReference type="GO" id="GO:0005886">
    <property type="term" value="C:plasma membrane"/>
    <property type="evidence" value="ECO:0007669"/>
    <property type="project" value="UniProtKB-SubCell"/>
</dbReference>
<dbReference type="InParanoid" id="A0A177CWE5"/>
<evidence type="ECO:0000313" key="9">
    <source>
        <dbReference type="EMBL" id="OAG11190.1"/>
    </source>
</evidence>
<gene>
    <name evidence="9" type="ORF">CC84DRAFT_1046110</name>
</gene>
<evidence type="ECO:0000256" key="1">
    <source>
        <dbReference type="ARBA" id="ARBA00004651"/>
    </source>
</evidence>
<proteinExistence type="predicted"/>
<dbReference type="RefSeq" id="XP_018041555.1">
    <property type="nucleotide sequence ID" value="XM_018173414.1"/>
</dbReference>
<dbReference type="GO" id="GO:0005254">
    <property type="term" value="F:chloride channel activity"/>
    <property type="evidence" value="ECO:0007669"/>
    <property type="project" value="InterPro"/>
</dbReference>
<keyword evidence="4 8" id="KW-0812">Transmembrane</keyword>
<feature type="non-terminal residue" evidence="9">
    <location>
        <position position="385"/>
    </location>
</feature>
<feature type="transmembrane region" description="Helical" evidence="8">
    <location>
        <begin position="16"/>
        <end position="40"/>
    </location>
</feature>
<keyword evidence="2" id="KW-0813">Transport</keyword>
<accession>A0A177CWE5</accession>
<protein>
    <submittedName>
        <fullName evidence="9">UPF0187 domain membrane protein</fullName>
    </submittedName>
</protein>
<dbReference type="PANTHER" id="PTHR33281">
    <property type="entry name" value="UPF0187 PROTEIN YNEE"/>
    <property type="match status" value="1"/>
</dbReference>
<comment type="subcellular location">
    <subcellularLocation>
        <location evidence="1">Cell membrane</location>
        <topology evidence="1">Multi-pass membrane protein</topology>
    </subcellularLocation>
</comment>
<feature type="transmembrane region" description="Helical" evidence="8">
    <location>
        <begin position="52"/>
        <end position="72"/>
    </location>
</feature>
<evidence type="ECO:0000256" key="2">
    <source>
        <dbReference type="ARBA" id="ARBA00022448"/>
    </source>
</evidence>
<evidence type="ECO:0000256" key="8">
    <source>
        <dbReference type="SAM" id="Phobius"/>
    </source>
</evidence>
<feature type="transmembrane region" description="Helical" evidence="8">
    <location>
        <begin position="262"/>
        <end position="281"/>
    </location>
</feature>
<organism evidence="9 10">
    <name type="scientific">Paraphaeosphaeria sporulosa</name>
    <dbReference type="NCBI Taxonomy" id="1460663"/>
    <lineage>
        <taxon>Eukaryota</taxon>
        <taxon>Fungi</taxon>
        <taxon>Dikarya</taxon>
        <taxon>Ascomycota</taxon>
        <taxon>Pezizomycotina</taxon>
        <taxon>Dothideomycetes</taxon>
        <taxon>Pleosporomycetidae</taxon>
        <taxon>Pleosporales</taxon>
        <taxon>Massarineae</taxon>
        <taxon>Didymosphaeriaceae</taxon>
        <taxon>Paraphaeosphaeria</taxon>
    </lineage>
</organism>
<keyword evidence="7 8" id="KW-0472">Membrane</keyword>
<keyword evidence="3" id="KW-1003">Cell membrane</keyword>
<dbReference type="InterPro" id="IPR044669">
    <property type="entry name" value="YneE/VCCN1/2-like"/>
</dbReference>
<feature type="transmembrane region" description="Helical" evidence="8">
    <location>
        <begin position="287"/>
        <end position="308"/>
    </location>
</feature>
<feature type="non-terminal residue" evidence="9">
    <location>
        <position position="1"/>
    </location>
</feature>
<keyword evidence="10" id="KW-1185">Reference proteome</keyword>
<evidence type="ECO:0000313" key="10">
    <source>
        <dbReference type="Proteomes" id="UP000077069"/>
    </source>
</evidence>
<evidence type="ECO:0000256" key="7">
    <source>
        <dbReference type="ARBA" id="ARBA00023136"/>
    </source>
</evidence>
<keyword evidence="6" id="KW-0406">Ion transport</keyword>
<dbReference type="STRING" id="1460663.A0A177CWE5"/>
<dbReference type="AlphaFoldDB" id="A0A177CWE5"/>
<dbReference type="OrthoDB" id="1368at2759"/>
<keyword evidence="5 8" id="KW-1133">Transmembrane helix</keyword>
<evidence type="ECO:0000256" key="6">
    <source>
        <dbReference type="ARBA" id="ARBA00023065"/>
    </source>
</evidence>
<reference evidence="9 10" key="1">
    <citation type="submission" date="2016-05" db="EMBL/GenBank/DDBJ databases">
        <title>Comparative analysis of secretome profiles of manganese(II)-oxidizing ascomycete fungi.</title>
        <authorList>
            <consortium name="DOE Joint Genome Institute"/>
            <person name="Zeiner C.A."/>
            <person name="Purvine S.O."/>
            <person name="Zink E.M."/>
            <person name="Wu S."/>
            <person name="Pasa-Tolic L."/>
            <person name="Chaput D.L."/>
            <person name="Haridas S."/>
            <person name="Grigoriev I.V."/>
            <person name="Santelli C.M."/>
            <person name="Hansel C.M."/>
        </authorList>
    </citation>
    <scope>NUCLEOTIDE SEQUENCE [LARGE SCALE GENOMIC DNA]</scope>
    <source>
        <strain evidence="9 10">AP3s5-JAC2a</strain>
    </source>
</reference>
<evidence type="ECO:0000256" key="5">
    <source>
        <dbReference type="ARBA" id="ARBA00022989"/>
    </source>
</evidence>
<sequence>YQLGPRELDKHSKWPMLLMIHGSCLPELIIPLLFVGAWTTGICLFSRHVHDVGIATTLLTVLGFIVALSLSFRSSTAYERYMEGRRAWTQLTMVSQNLARNIWVNAVEREESAKDDLLSKVTALNLIVAFAQALKHRLRFEPYTHYRDLKDLVGHLDTFANEATELETHRDEDPPTFWESWGDYLAIPMLTSNPRKTIKRARYPLGNLPLEILNHLGVHIHSLIACGCFRANGYQAQALNAILALNDIQANTDRILNTPLPLAYAIAISQLTWVYILILPFQLYSTLGMLAIPGTLLAAYMILGFASIGREIENPFGHDVNDLPLDDFCAQLAVDIDIIAAMAPKDADTFVKSDKNQLMHPLSRSGYEAWSESSVDEIRDALKRK</sequence>
<dbReference type="EMBL" id="KV441548">
    <property type="protein sequence ID" value="OAG11190.1"/>
    <property type="molecule type" value="Genomic_DNA"/>
</dbReference>